<feature type="region of interest" description="Disordered" evidence="1">
    <location>
        <begin position="1"/>
        <end position="22"/>
    </location>
</feature>
<evidence type="ECO:0000313" key="2">
    <source>
        <dbReference type="EMBL" id="KAF7411023.1"/>
    </source>
</evidence>
<evidence type="ECO:0000256" key="1">
    <source>
        <dbReference type="SAM" id="MobiDB-lite"/>
    </source>
</evidence>
<name>A0A834KQM7_VESPE</name>
<dbReference type="EMBL" id="JACSDY010000013">
    <property type="protein sequence ID" value="KAF7411023.1"/>
    <property type="molecule type" value="Genomic_DNA"/>
</dbReference>
<keyword evidence="3" id="KW-1185">Reference proteome</keyword>
<protein>
    <submittedName>
        <fullName evidence="2">Uncharacterized protein</fullName>
    </submittedName>
</protein>
<sequence length="77" mass="9183">MEEEEEEEEEEQEEEQEEQEEEVKACFKALNEFRNIQRACIAIWPFSRTQLSFYGDPLLPLSYGRFSPGDEYSSFAY</sequence>
<proteinExistence type="predicted"/>
<dbReference type="AlphaFoldDB" id="A0A834KQM7"/>
<evidence type="ECO:0000313" key="3">
    <source>
        <dbReference type="Proteomes" id="UP000600918"/>
    </source>
</evidence>
<dbReference type="Proteomes" id="UP000600918">
    <property type="component" value="Unassembled WGS sequence"/>
</dbReference>
<comment type="caution">
    <text evidence="2">The sequence shown here is derived from an EMBL/GenBank/DDBJ whole genome shotgun (WGS) entry which is preliminary data.</text>
</comment>
<organism evidence="2 3">
    <name type="scientific">Vespula pensylvanica</name>
    <name type="common">Western yellow jacket</name>
    <name type="synonym">Wasp</name>
    <dbReference type="NCBI Taxonomy" id="30213"/>
    <lineage>
        <taxon>Eukaryota</taxon>
        <taxon>Metazoa</taxon>
        <taxon>Ecdysozoa</taxon>
        <taxon>Arthropoda</taxon>
        <taxon>Hexapoda</taxon>
        <taxon>Insecta</taxon>
        <taxon>Pterygota</taxon>
        <taxon>Neoptera</taxon>
        <taxon>Endopterygota</taxon>
        <taxon>Hymenoptera</taxon>
        <taxon>Apocrita</taxon>
        <taxon>Aculeata</taxon>
        <taxon>Vespoidea</taxon>
        <taxon>Vespidae</taxon>
        <taxon>Vespinae</taxon>
        <taxon>Vespula</taxon>
    </lineage>
</organism>
<accession>A0A834KQM7</accession>
<feature type="compositionally biased region" description="Acidic residues" evidence="1">
    <location>
        <begin position="1"/>
        <end position="21"/>
    </location>
</feature>
<reference evidence="2" key="1">
    <citation type="journal article" date="2020" name="G3 (Bethesda)">
        <title>High-Quality Assemblies for Three Invasive Social Wasps from the &lt;i&gt;Vespula&lt;/i&gt; Genus.</title>
        <authorList>
            <person name="Harrop T.W.R."/>
            <person name="Guhlin J."/>
            <person name="McLaughlin G.M."/>
            <person name="Permina E."/>
            <person name="Stockwell P."/>
            <person name="Gilligan J."/>
            <person name="Le Lec M.F."/>
            <person name="Gruber M.A.M."/>
            <person name="Quinn O."/>
            <person name="Lovegrove M."/>
            <person name="Duncan E.J."/>
            <person name="Remnant E.J."/>
            <person name="Van Eeckhoven J."/>
            <person name="Graham B."/>
            <person name="Knapp R.A."/>
            <person name="Langford K.W."/>
            <person name="Kronenberg Z."/>
            <person name="Press M.O."/>
            <person name="Eacker S.M."/>
            <person name="Wilson-Rankin E.E."/>
            <person name="Purcell J."/>
            <person name="Lester P.J."/>
            <person name="Dearden P.K."/>
        </authorList>
    </citation>
    <scope>NUCLEOTIDE SEQUENCE</scope>
    <source>
        <strain evidence="2">Volc-1</strain>
    </source>
</reference>
<gene>
    <name evidence="2" type="ORF">H0235_013630</name>
</gene>